<protein>
    <recommendedName>
        <fullName evidence="4">Secreted protein</fullName>
    </recommendedName>
</protein>
<evidence type="ECO:0000256" key="1">
    <source>
        <dbReference type="SAM" id="SignalP"/>
    </source>
</evidence>
<feature type="signal peptide" evidence="1">
    <location>
        <begin position="1"/>
        <end position="24"/>
    </location>
</feature>
<dbReference type="EMBL" id="JAVLET010000016">
    <property type="protein sequence ID" value="KAL0465558.1"/>
    <property type="molecule type" value="Genomic_DNA"/>
</dbReference>
<sequence length="88" mass="9911">MYCVHITGPAWTLLLRMYLHSALAQDEMSARRRPCALLGPTVYTTARLLVQCTCTEVCRVPSTSVTRVTLIMDVSPKMCKDTRTLFES</sequence>
<name>A0ABR3D145_NEUIN</name>
<keyword evidence="3" id="KW-1185">Reference proteome</keyword>
<comment type="caution">
    <text evidence="2">The sequence shown here is derived from an EMBL/GenBank/DDBJ whole genome shotgun (WGS) entry which is preliminary data.</text>
</comment>
<gene>
    <name evidence="2" type="ORF">QR685DRAFT_132572</name>
</gene>
<dbReference type="Proteomes" id="UP001451303">
    <property type="component" value="Unassembled WGS sequence"/>
</dbReference>
<evidence type="ECO:0008006" key="4">
    <source>
        <dbReference type="Google" id="ProtNLM"/>
    </source>
</evidence>
<proteinExistence type="predicted"/>
<organism evidence="2 3">
    <name type="scientific">Neurospora intermedia</name>
    <dbReference type="NCBI Taxonomy" id="5142"/>
    <lineage>
        <taxon>Eukaryota</taxon>
        <taxon>Fungi</taxon>
        <taxon>Dikarya</taxon>
        <taxon>Ascomycota</taxon>
        <taxon>Pezizomycotina</taxon>
        <taxon>Sordariomycetes</taxon>
        <taxon>Sordariomycetidae</taxon>
        <taxon>Sordariales</taxon>
        <taxon>Sordariaceae</taxon>
        <taxon>Neurospora</taxon>
    </lineage>
</organism>
<reference evidence="2 3" key="1">
    <citation type="submission" date="2023-09" db="EMBL/GenBank/DDBJ databases">
        <title>Multi-omics analysis of a traditional fermented food reveals byproduct-associated fungal strains for waste-to-food upcycling.</title>
        <authorList>
            <consortium name="Lawrence Berkeley National Laboratory"/>
            <person name="Rekdal V.M."/>
            <person name="Villalobos-Escobedo J.M."/>
            <person name="Rodriguez-Valeron N."/>
            <person name="Garcia M.O."/>
            <person name="Vasquez D.P."/>
            <person name="Damayanti I."/>
            <person name="Sorensen P.M."/>
            <person name="Baidoo E.E."/>
            <person name="De Carvalho A.C."/>
            <person name="Riley R."/>
            <person name="Lipzen A."/>
            <person name="He G."/>
            <person name="Yan M."/>
            <person name="Haridas S."/>
            <person name="Daum C."/>
            <person name="Yoshinaga Y."/>
            <person name="Ng V."/>
            <person name="Grigoriev I.V."/>
            <person name="Munk R."/>
            <person name="Nuraida L."/>
            <person name="Wijaya C.H."/>
            <person name="Morales P.-C."/>
            <person name="Keasling J.D."/>
        </authorList>
    </citation>
    <scope>NUCLEOTIDE SEQUENCE [LARGE SCALE GENOMIC DNA]</scope>
    <source>
        <strain evidence="2 3">FGSC 2613</strain>
    </source>
</reference>
<keyword evidence="1" id="KW-0732">Signal</keyword>
<evidence type="ECO:0000313" key="3">
    <source>
        <dbReference type="Proteomes" id="UP001451303"/>
    </source>
</evidence>
<evidence type="ECO:0000313" key="2">
    <source>
        <dbReference type="EMBL" id="KAL0465558.1"/>
    </source>
</evidence>
<accession>A0ABR3D145</accession>
<feature type="chain" id="PRO_5046499760" description="Secreted protein" evidence="1">
    <location>
        <begin position="25"/>
        <end position="88"/>
    </location>
</feature>